<evidence type="ECO:0000313" key="2">
    <source>
        <dbReference type="Proteomes" id="UP000515820"/>
    </source>
</evidence>
<proteinExistence type="predicted"/>
<dbReference type="EMBL" id="MN820898">
    <property type="protein sequence ID" value="QHB80489.1"/>
    <property type="molecule type" value="Genomic_DNA"/>
</dbReference>
<evidence type="ECO:0000313" key="1">
    <source>
        <dbReference type="EMBL" id="QHB80489.1"/>
    </source>
</evidence>
<gene>
    <name evidence="1" type="ORF">MMDA13_gp56</name>
</gene>
<reference evidence="1 2" key="1">
    <citation type="journal article" date="2020" name="Viruses">
        <title>Characterization of vB_StuS_MMDA13, a Newly Discovered Bacteriophage Infecting the Agar-Degrading Species Sphingomonas turrisvirgatae.</title>
        <authorList>
            <person name="Marmo P."/>
            <person name="Thaller M.C."/>
            <person name="Di Lallo G."/>
            <person name="Henrici De Angelis L."/>
            <person name="Poerio N."/>
            <person name="De Santis F."/>
            <person name="Fraziano M."/>
            <person name="Migliore L."/>
            <person name="D'Andrea M.M."/>
        </authorList>
    </citation>
    <scope>NUCLEOTIDE SEQUENCE [LARGE SCALE GENOMIC DNA]</scope>
</reference>
<accession>A0A7G3PHP5</accession>
<protein>
    <submittedName>
        <fullName evidence="1">Uncharacterized protein</fullName>
    </submittedName>
</protein>
<dbReference type="Proteomes" id="UP000515820">
    <property type="component" value="Segment"/>
</dbReference>
<sequence>MLYSEAAYFDRNHCAHCAARDEHMRLQRKRIEAIRSLDRRTSRR</sequence>
<name>A0A7G3PHP5_9CAUD</name>
<keyword evidence="2" id="KW-1185">Reference proteome</keyword>
<organism evidence="1 2">
    <name type="scientific">Sphingomonas phage vB_StuS_MMDA13</name>
    <dbReference type="NCBI Taxonomy" id="2686378"/>
    <lineage>
        <taxon>Viruses</taxon>
        <taxon>Duplodnaviria</taxon>
        <taxon>Heunggongvirae</taxon>
        <taxon>Uroviricota</taxon>
        <taxon>Caudoviricetes</taxon>
        <taxon>Queuovirinae</taxon>
        <taxon>Torvergatavirus</taxon>
        <taxon>Torvergatavirus MMDA13</taxon>
    </lineage>
</organism>